<gene>
    <name evidence="3" type="ORF">GALMADRAFT_1311360</name>
</gene>
<feature type="transmembrane region" description="Helical" evidence="1">
    <location>
        <begin position="88"/>
        <end position="110"/>
    </location>
</feature>
<dbReference type="InterPro" id="IPR045340">
    <property type="entry name" value="DUF6533"/>
</dbReference>
<dbReference type="HOGENOM" id="CLU_035509_11_0_1"/>
<evidence type="ECO:0000256" key="1">
    <source>
        <dbReference type="SAM" id="Phobius"/>
    </source>
</evidence>
<dbReference type="EMBL" id="KL142375">
    <property type="protein sequence ID" value="KDR78288.1"/>
    <property type="molecule type" value="Genomic_DNA"/>
</dbReference>
<dbReference type="Proteomes" id="UP000027222">
    <property type="component" value="Unassembled WGS sequence"/>
</dbReference>
<reference evidence="4" key="1">
    <citation type="journal article" date="2014" name="Proc. Natl. Acad. Sci. U.S.A.">
        <title>Extensive sampling of basidiomycete genomes demonstrates inadequacy of the white-rot/brown-rot paradigm for wood decay fungi.</title>
        <authorList>
            <person name="Riley R."/>
            <person name="Salamov A.A."/>
            <person name="Brown D.W."/>
            <person name="Nagy L.G."/>
            <person name="Floudas D."/>
            <person name="Held B.W."/>
            <person name="Levasseur A."/>
            <person name="Lombard V."/>
            <person name="Morin E."/>
            <person name="Otillar R."/>
            <person name="Lindquist E.A."/>
            <person name="Sun H."/>
            <person name="LaButti K.M."/>
            <person name="Schmutz J."/>
            <person name="Jabbour D."/>
            <person name="Luo H."/>
            <person name="Baker S.E."/>
            <person name="Pisabarro A.G."/>
            <person name="Walton J.D."/>
            <person name="Blanchette R.A."/>
            <person name="Henrissat B."/>
            <person name="Martin F."/>
            <person name="Cullen D."/>
            <person name="Hibbett D.S."/>
            <person name="Grigoriev I.V."/>
        </authorList>
    </citation>
    <scope>NUCLEOTIDE SEQUENCE [LARGE SCALE GENOMIC DNA]</scope>
    <source>
        <strain evidence="4">CBS 339.88</strain>
    </source>
</reference>
<feature type="transmembrane region" description="Helical" evidence="1">
    <location>
        <begin position="220"/>
        <end position="242"/>
    </location>
</feature>
<dbReference type="OrthoDB" id="3341843at2759"/>
<organism evidence="3 4">
    <name type="scientific">Galerina marginata (strain CBS 339.88)</name>
    <dbReference type="NCBI Taxonomy" id="685588"/>
    <lineage>
        <taxon>Eukaryota</taxon>
        <taxon>Fungi</taxon>
        <taxon>Dikarya</taxon>
        <taxon>Basidiomycota</taxon>
        <taxon>Agaricomycotina</taxon>
        <taxon>Agaricomycetes</taxon>
        <taxon>Agaricomycetidae</taxon>
        <taxon>Agaricales</taxon>
        <taxon>Agaricineae</taxon>
        <taxon>Strophariaceae</taxon>
        <taxon>Galerina</taxon>
    </lineage>
</organism>
<evidence type="ECO:0000313" key="3">
    <source>
        <dbReference type="EMBL" id="KDR78288.1"/>
    </source>
</evidence>
<dbReference type="AlphaFoldDB" id="A0A067TH25"/>
<sequence length="310" mass="35091">MVVAPLDFQNALVTHFWYERLDICLYLASSTLLTHDYICTVGSEIKYVWSSPWSIGLILFYINRYLPFVYFILISFGKVSLMTVRECIWVTPLTLWTVTASLLASQAVVILRTYAIWGCRRLIFYVLAAWVIIFPGSLIVLVAKATASIPKTSKALTVFNNRKLNCSIVPVDVGDVIIVLVHYLMTFLGEFAIVTLTAIKAHEHVRNTSCSWIDQLYRNGIFQCGCILLLSLLNLFMAYVAPNELKTSILPLQCTFHSIFCSRVVFLLFKNRTIRGQRDGPVTNSGSSAIFTTVPLQTTDSQERAYIEWV</sequence>
<proteinExistence type="predicted"/>
<keyword evidence="4" id="KW-1185">Reference proteome</keyword>
<feature type="domain" description="DUF6533" evidence="2">
    <location>
        <begin position="24"/>
        <end position="69"/>
    </location>
</feature>
<protein>
    <recommendedName>
        <fullName evidence="2">DUF6533 domain-containing protein</fullName>
    </recommendedName>
</protein>
<feature type="transmembrane region" description="Helical" evidence="1">
    <location>
        <begin position="177"/>
        <end position="199"/>
    </location>
</feature>
<feature type="transmembrane region" description="Helical" evidence="1">
    <location>
        <begin position="248"/>
        <end position="269"/>
    </location>
</feature>
<dbReference type="Pfam" id="PF20151">
    <property type="entry name" value="DUF6533"/>
    <property type="match status" value="1"/>
</dbReference>
<accession>A0A067TH25</accession>
<name>A0A067TH25_GALM3</name>
<keyword evidence="1" id="KW-0812">Transmembrane</keyword>
<keyword evidence="1" id="KW-1133">Transmembrane helix</keyword>
<keyword evidence="1" id="KW-0472">Membrane</keyword>
<evidence type="ECO:0000259" key="2">
    <source>
        <dbReference type="Pfam" id="PF20151"/>
    </source>
</evidence>
<feature type="transmembrane region" description="Helical" evidence="1">
    <location>
        <begin position="122"/>
        <end position="143"/>
    </location>
</feature>
<feature type="transmembrane region" description="Helical" evidence="1">
    <location>
        <begin position="55"/>
        <end position="76"/>
    </location>
</feature>
<evidence type="ECO:0000313" key="4">
    <source>
        <dbReference type="Proteomes" id="UP000027222"/>
    </source>
</evidence>